<name>A0A328BM62_9BACT</name>
<evidence type="ECO:0000313" key="3">
    <source>
        <dbReference type="EMBL" id="RAK67034.1"/>
    </source>
</evidence>
<dbReference type="InterPro" id="IPR011990">
    <property type="entry name" value="TPR-like_helical_dom_sf"/>
</dbReference>
<dbReference type="PROSITE" id="PS50005">
    <property type="entry name" value="TPR"/>
    <property type="match status" value="2"/>
</dbReference>
<keyword evidence="1" id="KW-0802">TPR repeat</keyword>
<feature type="signal peptide" evidence="2">
    <location>
        <begin position="1"/>
        <end position="25"/>
    </location>
</feature>
<dbReference type="OrthoDB" id="7058419at2"/>
<feature type="chain" id="PRO_5016448299" evidence="2">
    <location>
        <begin position="26"/>
        <end position="235"/>
    </location>
</feature>
<protein>
    <submittedName>
        <fullName evidence="3">Uncharacterized protein</fullName>
    </submittedName>
</protein>
<dbReference type="InterPro" id="IPR019734">
    <property type="entry name" value="TPR_rpt"/>
</dbReference>
<comment type="caution">
    <text evidence="3">The sequence shown here is derived from an EMBL/GenBank/DDBJ whole genome shotgun (WGS) entry which is preliminary data.</text>
</comment>
<proteinExistence type="predicted"/>
<keyword evidence="4" id="KW-1185">Reference proteome</keyword>
<organism evidence="3 4">
    <name type="scientific">Hymenobacter edaphi</name>
    <dbReference type="NCBI Taxonomy" id="2211146"/>
    <lineage>
        <taxon>Bacteria</taxon>
        <taxon>Pseudomonadati</taxon>
        <taxon>Bacteroidota</taxon>
        <taxon>Cytophagia</taxon>
        <taxon>Cytophagales</taxon>
        <taxon>Hymenobacteraceae</taxon>
        <taxon>Hymenobacter</taxon>
    </lineage>
</organism>
<gene>
    <name evidence="3" type="ORF">DLM85_12605</name>
</gene>
<evidence type="ECO:0000256" key="2">
    <source>
        <dbReference type="SAM" id="SignalP"/>
    </source>
</evidence>
<dbReference type="RefSeq" id="WP_111478455.1">
    <property type="nucleotide sequence ID" value="NZ_QHKM01000003.1"/>
</dbReference>
<feature type="repeat" description="TPR" evidence="1">
    <location>
        <begin position="71"/>
        <end position="104"/>
    </location>
</feature>
<feature type="repeat" description="TPR" evidence="1">
    <location>
        <begin position="184"/>
        <end position="217"/>
    </location>
</feature>
<keyword evidence="2" id="KW-0732">Signal</keyword>
<dbReference type="EMBL" id="QHKM01000003">
    <property type="protein sequence ID" value="RAK67034.1"/>
    <property type="molecule type" value="Genomic_DNA"/>
</dbReference>
<evidence type="ECO:0000256" key="1">
    <source>
        <dbReference type="PROSITE-ProRule" id="PRU00339"/>
    </source>
</evidence>
<dbReference type="AlphaFoldDB" id="A0A328BM62"/>
<dbReference type="SUPFAM" id="SSF81901">
    <property type="entry name" value="HCP-like"/>
    <property type="match status" value="1"/>
</dbReference>
<sequence length="235" mass="26351">MNRARHWKRRLALAGLWALATTGLAQTRGPGVLINELPRYGGGRKTKALLKLDQAFLADCDQRYPSRDSAARAMLAFGWRYLHQQDYATAMKRFNQAWLLDSTNANVYRGFGVLCGVQQRYDASVYFLERSRQGGVQDAALLGDLGNTLLRRYDQLHIPADLRRSIGYLEEAAAAAGPQSPQAAAAYTNLTLAYYRRQEYARAWEYAEKAEAIDARTLPPGLLSALQQAMPRPIR</sequence>
<accession>A0A328BM62</accession>
<evidence type="ECO:0000313" key="4">
    <source>
        <dbReference type="Proteomes" id="UP000248553"/>
    </source>
</evidence>
<dbReference type="Proteomes" id="UP000248553">
    <property type="component" value="Unassembled WGS sequence"/>
</dbReference>
<reference evidence="4" key="1">
    <citation type="submission" date="2018-05" db="EMBL/GenBank/DDBJ databases">
        <authorList>
            <person name="Nie L."/>
        </authorList>
    </citation>
    <scope>NUCLEOTIDE SEQUENCE [LARGE SCALE GENOMIC DNA]</scope>
    <source>
        <strain evidence="4">NL</strain>
    </source>
</reference>
<dbReference type="Gene3D" id="1.25.40.10">
    <property type="entry name" value="Tetratricopeptide repeat domain"/>
    <property type="match status" value="1"/>
</dbReference>